<dbReference type="AlphaFoldDB" id="A0A811L1F5"/>
<evidence type="ECO:0000259" key="6">
    <source>
        <dbReference type="Pfam" id="PF05347"/>
    </source>
</evidence>
<dbReference type="GO" id="GO:0048870">
    <property type="term" value="P:cell motility"/>
    <property type="evidence" value="ECO:0007669"/>
    <property type="project" value="TreeGrafter"/>
</dbReference>
<comment type="subcellular location">
    <subcellularLocation>
        <location evidence="1">Cytoplasm</location>
        <location evidence="1">Cytoskeleton</location>
    </subcellularLocation>
</comment>
<dbReference type="CDD" id="cd20266">
    <property type="entry name" value="Complex1_LYR_NDUFA6_LYRM6"/>
    <property type="match status" value="1"/>
</dbReference>
<protein>
    <recommendedName>
        <fullName evidence="6">Complex 1 LYR protein domain-containing protein</fullName>
    </recommendedName>
</protein>
<dbReference type="Gene3D" id="1.20.5.110">
    <property type="match status" value="1"/>
</dbReference>
<dbReference type="Proteomes" id="UP000614601">
    <property type="component" value="Unassembled WGS sequence"/>
</dbReference>
<dbReference type="GO" id="GO:0045271">
    <property type="term" value="C:respiratory chain complex I"/>
    <property type="evidence" value="ECO:0007669"/>
    <property type="project" value="InterPro"/>
</dbReference>
<dbReference type="GO" id="GO:0008064">
    <property type="term" value="P:regulation of actin polymerization or depolymerization"/>
    <property type="evidence" value="ECO:0007669"/>
    <property type="project" value="TreeGrafter"/>
</dbReference>
<feature type="domain" description="Complex 1 LYR protein" evidence="6">
    <location>
        <begin position="83"/>
        <end position="144"/>
    </location>
</feature>
<accession>A0A811L1F5</accession>
<dbReference type="EMBL" id="CAJFCW020000004">
    <property type="protein sequence ID" value="CAG9114468.1"/>
    <property type="molecule type" value="Genomic_DNA"/>
</dbReference>
<proteinExistence type="inferred from homology"/>
<dbReference type="GO" id="GO:0031209">
    <property type="term" value="C:SCAR complex"/>
    <property type="evidence" value="ECO:0007669"/>
    <property type="project" value="InterPro"/>
</dbReference>
<dbReference type="InterPro" id="IPR045299">
    <property type="entry name" value="Complex1_LYR_NDUFA6_LYRM6"/>
</dbReference>
<dbReference type="InterPro" id="IPR019309">
    <property type="entry name" value="WASHC3"/>
</dbReference>
<dbReference type="InterPro" id="IPR008011">
    <property type="entry name" value="Complex1_LYR_dom"/>
</dbReference>
<dbReference type="InterPro" id="IPR033378">
    <property type="entry name" value="BRICK1"/>
</dbReference>
<dbReference type="GO" id="GO:0005856">
    <property type="term" value="C:cytoskeleton"/>
    <property type="evidence" value="ECO:0007669"/>
    <property type="project" value="UniProtKB-SubCell"/>
</dbReference>
<evidence type="ECO:0000256" key="4">
    <source>
        <dbReference type="ARBA" id="ARBA00023054"/>
    </source>
</evidence>
<evidence type="ECO:0000256" key="5">
    <source>
        <dbReference type="ARBA" id="ARBA00023212"/>
    </source>
</evidence>
<name>A0A811L1F5_9BILA</name>
<dbReference type="Pfam" id="PF05347">
    <property type="entry name" value="Complex1_LYR"/>
    <property type="match status" value="1"/>
</dbReference>
<dbReference type="GO" id="GO:0007015">
    <property type="term" value="P:actin filament organization"/>
    <property type="evidence" value="ECO:0007669"/>
    <property type="project" value="InterPro"/>
</dbReference>
<sequence>MNSVPTVSVQRQLKEDWDNREFEYFAADNIKKIGESLNQFAYTCGNKLATLNDKITQLEQSLDFLEAKLSRVHSHTANEARLEVLKLYKNFQRITPTFWWDYQLTDYPLPVFREIIKKQFLKNAHVKDLRIIDRKVGEGYKDIESIEWAWYNPDHVRNFLFRENLEPKPKDFLSKFLQKVD</sequence>
<organism evidence="7 8">
    <name type="scientific">Bursaphelenchus okinawaensis</name>
    <dbReference type="NCBI Taxonomy" id="465554"/>
    <lineage>
        <taxon>Eukaryota</taxon>
        <taxon>Metazoa</taxon>
        <taxon>Ecdysozoa</taxon>
        <taxon>Nematoda</taxon>
        <taxon>Chromadorea</taxon>
        <taxon>Rhabditida</taxon>
        <taxon>Tylenchina</taxon>
        <taxon>Tylenchomorpha</taxon>
        <taxon>Aphelenchoidea</taxon>
        <taxon>Aphelenchoididae</taxon>
        <taxon>Bursaphelenchus</taxon>
    </lineage>
</organism>
<dbReference type="GO" id="GO:0044877">
    <property type="term" value="F:protein-containing complex binding"/>
    <property type="evidence" value="ECO:0007669"/>
    <property type="project" value="InterPro"/>
</dbReference>
<keyword evidence="4" id="KW-0175">Coiled coil</keyword>
<evidence type="ECO:0000256" key="1">
    <source>
        <dbReference type="ARBA" id="ARBA00004245"/>
    </source>
</evidence>
<dbReference type="Proteomes" id="UP000783686">
    <property type="component" value="Unassembled WGS sequence"/>
</dbReference>
<evidence type="ECO:0000256" key="3">
    <source>
        <dbReference type="ARBA" id="ARBA00022490"/>
    </source>
</evidence>
<dbReference type="PANTHER" id="PTHR33668:SF1">
    <property type="entry name" value="PROTEIN BRICK1"/>
    <property type="match status" value="1"/>
</dbReference>
<dbReference type="PANTHER" id="PTHR33668">
    <property type="entry name" value="PROTEIN BRICK1"/>
    <property type="match status" value="1"/>
</dbReference>
<comment type="similarity">
    <text evidence="2">Belongs to the BRK1 family.</text>
</comment>
<gene>
    <name evidence="7" type="ORF">BOKJ2_LOCUS9239</name>
</gene>
<comment type="caution">
    <text evidence="7">The sequence shown here is derived from an EMBL/GenBank/DDBJ whole genome shotgun (WGS) entry which is preliminary data.</text>
</comment>
<dbReference type="EMBL" id="CAJFDH010000004">
    <property type="protein sequence ID" value="CAD5221027.1"/>
    <property type="molecule type" value="Genomic_DNA"/>
</dbReference>
<dbReference type="GO" id="GO:0071203">
    <property type="term" value="C:WASH complex"/>
    <property type="evidence" value="ECO:0007669"/>
    <property type="project" value="InterPro"/>
</dbReference>
<evidence type="ECO:0000313" key="7">
    <source>
        <dbReference type="EMBL" id="CAD5221027.1"/>
    </source>
</evidence>
<reference evidence="7" key="1">
    <citation type="submission" date="2020-09" db="EMBL/GenBank/DDBJ databases">
        <authorList>
            <person name="Kikuchi T."/>
        </authorList>
    </citation>
    <scope>NUCLEOTIDE SEQUENCE</scope>
    <source>
        <strain evidence="7">SH1</strain>
    </source>
</reference>
<evidence type="ECO:0000313" key="8">
    <source>
        <dbReference type="Proteomes" id="UP000614601"/>
    </source>
</evidence>
<keyword evidence="5" id="KW-0206">Cytoskeleton</keyword>
<dbReference type="Pfam" id="PF10152">
    <property type="entry name" value="CCDC53"/>
    <property type="match status" value="1"/>
</dbReference>
<dbReference type="OrthoDB" id="14535at2759"/>
<keyword evidence="3" id="KW-0963">Cytoplasm</keyword>
<evidence type="ECO:0000256" key="2">
    <source>
        <dbReference type="ARBA" id="ARBA00005620"/>
    </source>
</evidence>
<keyword evidence="8" id="KW-1185">Reference proteome</keyword>